<evidence type="ECO:0000256" key="1">
    <source>
        <dbReference type="SAM" id="MobiDB-lite"/>
    </source>
</evidence>
<comment type="caution">
    <text evidence="2">The sequence shown here is derived from an EMBL/GenBank/DDBJ whole genome shotgun (WGS) entry which is preliminary data.</text>
</comment>
<sequence length="109" mass="11934">RAACPTIKSSVVNPTSGETPVKSTQACFPPTQSSPSLNVDLPSNGPVKKFTDASFFTDTHARLKTSKKDVPNKVMSVFEVGKLSTMNYMLPKSIQTRLTIDKAYLINRK</sequence>
<name>A0A392RSF9_9FABA</name>
<reference evidence="2 3" key="1">
    <citation type="journal article" date="2018" name="Front. Plant Sci.">
        <title>Red Clover (Trifolium pratense) and Zigzag Clover (T. medium) - A Picture of Genomic Similarities and Differences.</title>
        <authorList>
            <person name="Dluhosova J."/>
            <person name="Istvanek J."/>
            <person name="Nedelnik J."/>
            <person name="Repkova J."/>
        </authorList>
    </citation>
    <scope>NUCLEOTIDE SEQUENCE [LARGE SCALE GENOMIC DNA]</scope>
    <source>
        <strain evidence="3">cv. 10/8</strain>
        <tissue evidence="2">Leaf</tissue>
    </source>
</reference>
<dbReference type="EMBL" id="LXQA010263620">
    <property type="protein sequence ID" value="MCI39107.1"/>
    <property type="molecule type" value="Genomic_DNA"/>
</dbReference>
<keyword evidence="3" id="KW-1185">Reference proteome</keyword>
<proteinExistence type="predicted"/>
<feature type="compositionally biased region" description="Polar residues" evidence="1">
    <location>
        <begin position="7"/>
        <end position="37"/>
    </location>
</feature>
<dbReference type="Proteomes" id="UP000265520">
    <property type="component" value="Unassembled WGS sequence"/>
</dbReference>
<evidence type="ECO:0000313" key="2">
    <source>
        <dbReference type="EMBL" id="MCI39107.1"/>
    </source>
</evidence>
<accession>A0A392RSF9</accession>
<feature type="non-terminal residue" evidence="2">
    <location>
        <position position="1"/>
    </location>
</feature>
<feature type="region of interest" description="Disordered" evidence="1">
    <location>
        <begin position="1"/>
        <end position="43"/>
    </location>
</feature>
<organism evidence="2 3">
    <name type="scientific">Trifolium medium</name>
    <dbReference type="NCBI Taxonomy" id="97028"/>
    <lineage>
        <taxon>Eukaryota</taxon>
        <taxon>Viridiplantae</taxon>
        <taxon>Streptophyta</taxon>
        <taxon>Embryophyta</taxon>
        <taxon>Tracheophyta</taxon>
        <taxon>Spermatophyta</taxon>
        <taxon>Magnoliopsida</taxon>
        <taxon>eudicotyledons</taxon>
        <taxon>Gunneridae</taxon>
        <taxon>Pentapetalae</taxon>
        <taxon>rosids</taxon>
        <taxon>fabids</taxon>
        <taxon>Fabales</taxon>
        <taxon>Fabaceae</taxon>
        <taxon>Papilionoideae</taxon>
        <taxon>50 kb inversion clade</taxon>
        <taxon>NPAAA clade</taxon>
        <taxon>Hologalegina</taxon>
        <taxon>IRL clade</taxon>
        <taxon>Trifolieae</taxon>
        <taxon>Trifolium</taxon>
    </lineage>
</organism>
<dbReference type="AlphaFoldDB" id="A0A392RSF9"/>
<protein>
    <submittedName>
        <fullName evidence="2">Uncharacterized protein</fullName>
    </submittedName>
</protein>
<evidence type="ECO:0000313" key="3">
    <source>
        <dbReference type="Proteomes" id="UP000265520"/>
    </source>
</evidence>